<reference evidence="3 4" key="1">
    <citation type="submission" date="2018-10" db="EMBL/GenBank/DDBJ databases">
        <title>The genome of Lysobacter enzymogenes OH11.</title>
        <authorList>
            <person name="Liu F."/>
            <person name="Zhao Y."/>
            <person name="Qian G."/>
            <person name="Chen Y."/>
            <person name="Xu H."/>
        </authorList>
    </citation>
    <scope>NUCLEOTIDE SEQUENCE [LARGE SCALE GENOMIC DNA]</scope>
    <source>
        <strain evidence="3 4">OH11</strain>
    </source>
</reference>
<keyword evidence="1" id="KW-0560">Oxidoreductase</keyword>
<dbReference type="GO" id="GO:0004497">
    <property type="term" value="F:monooxygenase activity"/>
    <property type="evidence" value="ECO:0007669"/>
    <property type="project" value="TreeGrafter"/>
</dbReference>
<dbReference type="InterPro" id="IPR050982">
    <property type="entry name" value="Auxin_biosynth/cation_transpt"/>
</dbReference>
<evidence type="ECO:0000256" key="2">
    <source>
        <dbReference type="SAM" id="MobiDB-lite"/>
    </source>
</evidence>
<dbReference type="Proteomes" id="UP000275910">
    <property type="component" value="Unassembled WGS sequence"/>
</dbReference>
<feature type="region of interest" description="Disordered" evidence="2">
    <location>
        <begin position="70"/>
        <end position="91"/>
    </location>
</feature>
<dbReference type="Pfam" id="PF13738">
    <property type="entry name" value="Pyr_redox_3"/>
    <property type="match status" value="1"/>
</dbReference>
<dbReference type="AlphaFoldDB" id="A0A3N2RDV1"/>
<gene>
    <name evidence="3" type="ORF">D9T17_18115</name>
</gene>
<accession>A0A3N2RDV1</accession>
<evidence type="ECO:0000313" key="4">
    <source>
        <dbReference type="Proteomes" id="UP000275910"/>
    </source>
</evidence>
<proteinExistence type="predicted"/>
<comment type="caution">
    <text evidence="3">The sequence shown here is derived from an EMBL/GenBank/DDBJ whole genome shotgun (WGS) entry which is preliminary data.</text>
</comment>
<name>A0A3N2RDV1_LYSEN</name>
<dbReference type="GO" id="GO:0050660">
    <property type="term" value="F:flavin adenine dinucleotide binding"/>
    <property type="evidence" value="ECO:0007669"/>
    <property type="project" value="TreeGrafter"/>
</dbReference>
<evidence type="ECO:0000256" key="1">
    <source>
        <dbReference type="ARBA" id="ARBA00023002"/>
    </source>
</evidence>
<dbReference type="EMBL" id="RCTY01000044">
    <property type="protein sequence ID" value="ROU05607.1"/>
    <property type="molecule type" value="Genomic_DNA"/>
</dbReference>
<dbReference type="PANTHER" id="PTHR43539:SF78">
    <property type="entry name" value="FLAVIN-CONTAINING MONOOXYGENASE"/>
    <property type="match status" value="1"/>
</dbReference>
<organism evidence="3 4">
    <name type="scientific">Lysobacter enzymogenes</name>
    <dbReference type="NCBI Taxonomy" id="69"/>
    <lineage>
        <taxon>Bacteria</taxon>
        <taxon>Pseudomonadati</taxon>
        <taxon>Pseudomonadota</taxon>
        <taxon>Gammaproteobacteria</taxon>
        <taxon>Lysobacterales</taxon>
        <taxon>Lysobacteraceae</taxon>
        <taxon>Lysobacter</taxon>
    </lineage>
</organism>
<sequence>MRPRTIGAGPRAPAARSPRASSRARTTVCSLRSIWLRWWPRFGSSSDEPPASLRSPFESSRIRAAIRAGARARRRRGVTMPSPNPSAGSGGLPSDIDVVVIGAGQAGLAVGHTLKQAGVDFVILDAASELGASWTNRWDSLRLFTSAQFSSLPGLPFPGDPDRYPAKDEVPDYFRTYAARFALPIHLGTPAISVGRSGDGFIVTTPAGRIAARQVVAAVGAFQTPAIPGFSQRLAPSVTQLHSHAYRNPAQIPAGPVAVVGSANSGLQIAAELSASHEVVVCKGRRQPRLPQRILGKDAFWWLSKSGILRLPTNTPLARRLAMPDPIVDTIVDTKSGASARSVRYAARAVDAAGTQLVTADGQRLDVSTVLWATGYRNEWPWLDAELLGADGQPPHDAGIGASGLHFVGLYRMRNRGSALLGFVGRDAQRVGAAVARRSRR</sequence>
<dbReference type="SUPFAM" id="SSF51905">
    <property type="entry name" value="FAD/NAD(P)-binding domain"/>
    <property type="match status" value="2"/>
</dbReference>
<protein>
    <submittedName>
        <fullName evidence="3">FAD-binding protein</fullName>
    </submittedName>
</protein>
<evidence type="ECO:0000313" key="3">
    <source>
        <dbReference type="EMBL" id="ROU05607.1"/>
    </source>
</evidence>
<dbReference type="PANTHER" id="PTHR43539">
    <property type="entry name" value="FLAVIN-BINDING MONOOXYGENASE-LIKE PROTEIN (AFU_ORTHOLOGUE AFUA_4G09220)"/>
    <property type="match status" value="1"/>
</dbReference>
<feature type="region of interest" description="Disordered" evidence="2">
    <location>
        <begin position="1"/>
        <end position="23"/>
    </location>
</feature>
<dbReference type="Gene3D" id="3.50.50.60">
    <property type="entry name" value="FAD/NAD(P)-binding domain"/>
    <property type="match status" value="1"/>
</dbReference>
<dbReference type="InterPro" id="IPR036188">
    <property type="entry name" value="FAD/NAD-bd_sf"/>
</dbReference>
<feature type="compositionally biased region" description="Low complexity" evidence="2">
    <location>
        <begin position="10"/>
        <end position="23"/>
    </location>
</feature>
<dbReference type="PRINTS" id="PR00469">
    <property type="entry name" value="PNDRDTASEII"/>
</dbReference>